<dbReference type="InterPro" id="IPR045851">
    <property type="entry name" value="AMP-bd_C_sf"/>
</dbReference>
<proteinExistence type="predicted"/>
<evidence type="ECO:0000313" key="3">
    <source>
        <dbReference type="EMBL" id="RBO87469.1"/>
    </source>
</evidence>
<dbReference type="PROSITE" id="PS00455">
    <property type="entry name" value="AMP_BINDING"/>
    <property type="match status" value="1"/>
</dbReference>
<dbReference type="AlphaFoldDB" id="A0A366DD83"/>
<comment type="caution">
    <text evidence="3">The sequence shown here is derived from an EMBL/GenBank/DDBJ whole genome shotgun (WGS) entry which is preliminary data.</text>
</comment>
<sequence>MTTPAQTTPLALHDATRSFGTAPALADGDVRLDWNQLLAAVQQTARALVARGVRPGDRVAMWAPNTHHWVIAALAAHYAGAALVPLNTRYVADEAADVLSRVHAKALFIAGTFLGRDRLSELRTAAPELGIDTIVVIPVEPDSAVVSDDPSVLNWSDLAAVAEPVSVEETEHIAASVTPDDISDILFTSGTTGRSKGTLVAHRQALSVVRAWAECTTLNSDDRYLVVSPFFHNFGYKAGILACLVTGATIIPQATFDVPQTMRLVGREKVTVLPGPPTIYQTILDFPDRDAYDLSSLRIAVTGAATVPVVLVERMRSELEFDVVITGYGLSEAAGFGTMCRADDDAETIATTCGRPIAGFELKLGDAGEVLLRGPNVMLGYLDDPEATAEAIDAEGWLHTGDVGTLDERGYLKITDRLKDMYISGGFNVYPAEVEQALARLDGVAESAVVGVPDTRMGEVGKVFVVRKPGATLTEDQVLTHAGSVLANFKVPRFVEFRDQLPYSAAGKVLKRQLREEKS</sequence>
<protein>
    <submittedName>
        <fullName evidence="3">Acyl-CoA synthetase (AMP-forming)/AMP-acid ligase II</fullName>
    </submittedName>
</protein>
<dbReference type="PANTHER" id="PTHR24096:SF267">
    <property type="entry name" value="MALONATE--COA LIGASE ACSF3, MITOCHONDRIAL"/>
    <property type="match status" value="1"/>
</dbReference>
<evidence type="ECO:0000259" key="2">
    <source>
        <dbReference type="Pfam" id="PF13193"/>
    </source>
</evidence>
<dbReference type="EMBL" id="QNRE01000011">
    <property type="protein sequence ID" value="RBO87469.1"/>
    <property type="molecule type" value="Genomic_DNA"/>
</dbReference>
<accession>A0A366DD83</accession>
<organism evidence="3 4">
    <name type="scientific">Nocardia puris</name>
    <dbReference type="NCBI Taxonomy" id="208602"/>
    <lineage>
        <taxon>Bacteria</taxon>
        <taxon>Bacillati</taxon>
        <taxon>Actinomycetota</taxon>
        <taxon>Actinomycetes</taxon>
        <taxon>Mycobacteriales</taxon>
        <taxon>Nocardiaceae</taxon>
        <taxon>Nocardia</taxon>
    </lineage>
</organism>
<reference evidence="3 4" key="1">
    <citation type="submission" date="2018-06" db="EMBL/GenBank/DDBJ databases">
        <title>Genomic Encyclopedia of Type Strains, Phase IV (KMG-IV): sequencing the most valuable type-strain genomes for metagenomic binning, comparative biology and taxonomic classification.</title>
        <authorList>
            <person name="Goeker M."/>
        </authorList>
    </citation>
    <scope>NUCLEOTIDE SEQUENCE [LARGE SCALE GENOMIC DNA]</scope>
    <source>
        <strain evidence="3 4">DSM 44599</strain>
    </source>
</reference>
<evidence type="ECO:0000259" key="1">
    <source>
        <dbReference type="Pfam" id="PF00501"/>
    </source>
</evidence>
<keyword evidence="3" id="KW-0436">Ligase</keyword>
<dbReference type="STRING" id="1210090.GCA_001613185_01488"/>
<dbReference type="OrthoDB" id="9803968at2"/>
<dbReference type="Pfam" id="PF00501">
    <property type="entry name" value="AMP-binding"/>
    <property type="match status" value="1"/>
</dbReference>
<feature type="domain" description="AMP-binding enzyme C-terminal" evidence="2">
    <location>
        <begin position="433"/>
        <end position="508"/>
    </location>
</feature>
<dbReference type="SUPFAM" id="SSF56801">
    <property type="entry name" value="Acetyl-CoA synthetase-like"/>
    <property type="match status" value="1"/>
</dbReference>
<dbReference type="InterPro" id="IPR020845">
    <property type="entry name" value="AMP-binding_CS"/>
</dbReference>
<dbReference type="GO" id="GO:0016405">
    <property type="term" value="F:CoA-ligase activity"/>
    <property type="evidence" value="ECO:0007669"/>
    <property type="project" value="TreeGrafter"/>
</dbReference>
<keyword evidence="4" id="KW-1185">Reference proteome</keyword>
<dbReference type="InterPro" id="IPR025110">
    <property type="entry name" value="AMP-bd_C"/>
</dbReference>
<gene>
    <name evidence="3" type="ORF">DFR74_111175</name>
</gene>
<dbReference type="Gene3D" id="3.40.50.12780">
    <property type="entry name" value="N-terminal domain of ligase-like"/>
    <property type="match status" value="1"/>
</dbReference>
<dbReference type="Gene3D" id="3.30.300.30">
    <property type="match status" value="1"/>
</dbReference>
<evidence type="ECO:0000313" key="4">
    <source>
        <dbReference type="Proteomes" id="UP000252586"/>
    </source>
</evidence>
<dbReference type="RefSeq" id="WP_067505381.1">
    <property type="nucleotide sequence ID" value="NZ_QNRE01000011.1"/>
</dbReference>
<dbReference type="InterPro" id="IPR042099">
    <property type="entry name" value="ANL_N_sf"/>
</dbReference>
<dbReference type="InterPro" id="IPR000873">
    <property type="entry name" value="AMP-dep_synth/lig_dom"/>
</dbReference>
<dbReference type="NCBIfam" id="NF005801">
    <property type="entry name" value="PRK07656.1"/>
    <property type="match status" value="1"/>
</dbReference>
<dbReference type="Proteomes" id="UP000252586">
    <property type="component" value="Unassembled WGS sequence"/>
</dbReference>
<name>A0A366DD83_9NOCA</name>
<feature type="domain" description="AMP-dependent synthetase/ligase" evidence="1">
    <location>
        <begin position="15"/>
        <end position="382"/>
    </location>
</feature>
<dbReference type="Pfam" id="PF13193">
    <property type="entry name" value="AMP-binding_C"/>
    <property type="match status" value="1"/>
</dbReference>
<dbReference type="PANTHER" id="PTHR24096">
    <property type="entry name" value="LONG-CHAIN-FATTY-ACID--COA LIGASE"/>
    <property type="match status" value="1"/>
</dbReference>